<accession>A0ABP6QJ04</accession>
<dbReference type="Pfam" id="PF00528">
    <property type="entry name" value="BPD_transp_1"/>
    <property type="match status" value="1"/>
</dbReference>
<keyword evidence="6 7" id="KW-0472">Membrane</keyword>
<feature type="domain" description="ABC transmembrane type-1" evidence="8">
    <location>
        <begin position="61"/>
        <end position="243"/>
    </location>
</feature>
<keyword evidence="10" id="KW-1185">Reference proteome</keyword>
<evidence type="ECO:0000256" key="6">
    <source>
        <dbReference type="ARBA" id="ARBA00023136"/>
    </source>
</evidence>
<comment type="subcellular location">
    <subcellularLocation>
        <location evidence="1 7">Cell membrane</location>
        <topology evidence="1 7">Multi-pass membrane protein</topology>
    </subcellularLocation>
</comment>
<proteinExistence type="inferred from homology"/>
<dbReference type="SUPFAM" id="SSF161098">
    <property type="entry name" value="MetI-like"/>
    <property type="match status" value="1"/>
</dbReference>
<gene>
    <name evidence="9" type="ORF">GCM10010468_62830</name>
</gene>
<evidence type="ECO:0000256" key="4">
    <source>
        <dbReference type="ARBA" id="ARBA00022692"/>
    </source>
</evidence>
<keyword evidence="4 7" id="KW-0812">Transmembrane</keyword>
<evidence type="ECO:0000256" key="2">
    <source>
        <dbReference type="ARBA" id="ARBA00022448"/>
    </source>
</evidence>
<evidence type="ECO:0000256" key="1">
    <source>
        <dbReference type="ARBA" id="ARBA00004651"/>
    </source>
</evidence>
<keyword evidence="2 7" id="KW-0813">Transport</keyword>
<dbReference type="PANTHER" id="PTHR30151:SF0">
    <property type="entry name" value="ABC TRANSPORTER PERMEASE PROTEIN MJ0413-RELATED"/>
    <property type="match status" value="1"/>
</dbReference>
<feature type="transmembrane region" description="Helical" evidence="7">
    <location>
        <begin position="224"/>
        <end position="244"/>
    </location>
</feature>
<feature type="transmembrane region" description="Helical" evidence="7">
    <location>
        <begin position="67"/>
        <end position="87"/>
    </location>
</feature>
<dbReference type="Proteomes" id="UP001501237">
    <property type="component" value="Unassembled WGS sequence"/>
</dbReference>
<evidence type="ECO:0000256" key="3">
    <source>
        <dbReference type="ARBA" id="ARBA00022475"/>
    </source>
</evidence>
<feature type="transmembrane region" description="Helical" evidence="7">
    <location>
        <begin position="125"/>
        <end position="146"/>
    </location>
</feature>
<keyword evidence="3" id="KW-1003">Cell membrane</keyword>
<dbReference type="InterPro" id="IPR035906">
    <property type="entry name" value="MetI-like_sf"/>
</dbReference>
<dbReference type="PANTHER" id="PTHR30151">
    <property type="entry name" value="ALKANE SULFONATE ABC TRANSPORTER-RELATED, MEMBRANE SUBUNIT"/>
    <property type="match status" value="1"/>
</dbReference>
<reference evidence="10" key="1">
    <citation type="journal article" date="2019" name="Int. J. Syst. Evol. Microbiol.">
        <title>The Global Catalogue of Microorganisms (GCM) 10K type strain sequencing project: providing services to taxonomists for standard genome sequencing and annotation.</title>
        <authorList>
            <consortium name="The Broad Institute Genomics Platform"/>
            <consortium name="The Broad Institute Genome Sequencing Center for Infectious Disease"/>
            <person name="Wu L."/>
            <person name="Ma J."/>
        </authorList>
    </citation>
    <scope>NUCLEOTIDE SEQUENCE [LARGE SCALE GENOMIC DNA]</scope>
    <source>
        <strain evidence="10">JCM 9377</strain>
    </source>
</reference>
<dbReference type="CDD" id="cd06261">
    <property type="entry name" value="TM_PBP2"/>
    <property type="match status" value="1"/>
</dbReference>
<dbReference type="RefSeq" id="WP_344835532.1">
    <property type="nucleotide sequence ID" value="NZ_BAAAUV010000022.1"/>
</dbReference>
<organism evidence="9 10">
    <name type="scientific">Actinocorallia longicatena</name>
    <dbReference type="NCBI Taxonomy" id="111803"/>
    <lineage>
        <taxon>Bacteria</taxon>
        <taxon>Bacillati</taxon>
        <taxon>Actinomycetota</taxon>
        <taxon>Actinomycetes</taxon>
        <taxon>Streptosporangiales</taxon>
        <taxon>Thermomonosporaceae</taxon>
        <taxon>Actinocorallia</taxon>
    </lineage>
</organism>
<comment type="caution">
    <text evidence="9">The sequence shown here is derived from an EMBL/GenBank/DDBJ whole genome shotgun (WGS) entry which is preliminary data.</text>
</comment>
<dbReference type="EMBL" id="BAAAUV010000022">
    <property type="protein sequence ID" value="GAA3231648.1"/>
    <property type="molecule type" value="Genomic_DNA"/>
</dbReference>
<protein>
    <submittedName>
        <fullName evidence="9">ABC transporter permease</fullName>
    </submittedName>
</protein>
<sequence>MIRLSPPRRVLHAIIGIAGAAGLAELAARAGLVDSEVIPPVSVVLRRAAGLLADAGFGDDVAVTLEGWIAGLLLAVAVGVPAGLVLGQFRALSAAASPLVEFLRTLSPVSLIPLAIVMFPETFQMKVFLTFFAALWPILVNTLYALRDVDPVAKDTLKSFGFGPLSVLWRVSLPSAAPFVMTGVRIAASVGLIVIVSGELLAGDGTGIGGYITETQSSGGHTDLMLAAALWTGVIGVAANSALVRMERRAFRWRAAA</sequence>
<evidence type="ECO:0000259" key="8">
    <source>
        <dbReference type="PROSITE" id="PS50928"/>
    </source>
</evidence>
<evidence type="ECO:0000313" key="9">
    <source>
        <dbReference type="EMBL" id="GAA3231648.1"/>
    </source>
</evidence>
<dbReference type="InterPro" id="IPR000515">
    <property type="entry name" value="MetI-like"/>
</dbReference>
<evidence type="ECO:0000256" key="5">
    <source>
        <dbReference type="ARBA" id="ARBA00022989"/>
    </source>
</evidence>
<name>A0ABP6QJ04_9ACTN</name>
<dbReference type="Gene3D" id="1.10.3720.10">
    <property type="entry name" value="MetI-like"/>
    <property type="match status" value="1"/>
</dbReference>
<evidence type="ECO:0000313" key="10">
    <source>
        <dbReference type="Proteomes" id="UP001501237"/>
    </source>
</evidence>
<feature type="transmembrane region" description="Helical" evidence="7">
    <location>
        <begin position="167"/>
        <end position="196"/>
    </location>
</feature>
<dbReference type="PROSITE" id="PS50928">
    <property type="entry name" value="ABC_TM1"/>
    <property type="match status" value="1"/>
</dbReference>
<keyword evidence="5 7" id="KW-1133">Transmembrane helix</keyword>
<evidence type="ECO:0000256" key="7">
    <source>
        <dbReference type="RuleBase" id="RU363032"/>
    </source>
</evidence>
<comment type="similarity">
    <text evidence="7">Belongs to the binding-protein-dependent transport system permease family.</text>
</comment>